<dbReference type="CDD" id="cd02440">
    <property type="entry name" value="AdoMet_MTases"/>
    <property type="match status" value="1"/>
</dbReference>
<keyword evidence="3" id="KW-1185">Reference proteome</keyword>
<evidence type="ECO:0000313" key="3">
    <source>
        <dbReference type="Proteomes" id="UP000019062"/>
    </source>
</evidence>
<dbReference type="Proteomes" id="UP000019062">
    <property type="component" value="Unassembled WGS sequence"/>
</dbReference>
<dbReference type="SUPFAM" id="SSF53335">
    <property type="entry name" value="S-adenosyl-L-methionine-dependent methyltransferases"/>
    <property type="match status" value="1"/>
</dbReference>
<dbReference type="PANTHER" id="PTHR43667">
    <property type="entry name" value="CYCLOPROPANE-FATTY-ACYL-PHOSPHOLIPID SYNTHASE"/>
    <property type="match status" value="1"/>
</dbReference>
<dbReference type="AlphaFoldDB" id="W4F781"/>
<sequence>MIIETREKVDFEKVWQEGMKDWSGKMPERMVNDALEEQFWAQYIEKNAGKETDPYAEGIFQTIAKFIEQTDTVLEIGPGWGNYTFPLANHVEKLTCVDSSASMIHYLQNKCDSDNYNNISFIHEKWEDYNRTEQYDIVFGMNCFYRIYEIKRALQQIHNSAKKLAIIGVTFAPMRPHYIDLQNNFGYSLKYPRRDYIDLMNILYELDIHANCQIVDLEKTYTYNSYDEMIDANSVKLLTPNVGRSQVEEAVQKYVEYNKGKYIYKHQFKAALLYWSPSSL</sequence>
<dbReference type="InterPro" id="IPR041698">
    <property type="entry name" value="Methyltransf_25"/>
</dbReference>
<dbReference type="Gene3D" id="3.40.50.150">
    <property type="entry name" value="Vaccinia Virus protein VP39"/>
    <property type="match status" value="1"/>
</dbReference>
<dbReference type="InterPro" id="IPR029063">
    <property type="entry name" value="SAM-dependent_MTases_sf"/>
</dbReference>
<dbReference type="EMBL" id="ASQA01000001">
    <property type="protein sequence ID" value="ETT88753.1"/>
    <property type="molecule type" value="Genomic_DNA"/>
</dbReference>
<dbReference type="PATRIC" id="fig|1227360.4.peg.24"/>
<proteinExistence type="predicted"/>
<comment type="caution">
    <text evidence="2">The sequence shown here is derived from an EMBL/GenBank/DDBJ whole genome shotgun (WGS) entry which is preliminary data.</text>
</comment>
<dbReference type="PANTHER" id="PTHR43667:SF2">
    <property type="entry name" value="FATTY ACID C-METHYL TRANSFERASE"/>
    <property type="match status" value="1"/>
</dbReference>
<evidence type="ECO:0000259" key="1">
    <source>
        <dbReference type="Pfam" id="PF13649"/>
    </source>
</evidence>
<dbReference type="Pfam" id="PF13649">
    <property type="entry name" value="Methyltransf_25"/>
    <property type="match status" value="1"/>
</dbReference>
<reference evidence="2 3" key="1">
    <citation type="journal article" date="2014" name="BMC Genomics">
        <title>Genomic comparison of sporeforming bacilli isolated from milk.</title>
        <authorList>
            <person name="Moreno Switt A.I."/>
            <person name="Andrus A.D."/>
            <person name="Ranieri M.L."/>
            <person name="Orsi R.H."/>
            <person name="Ivy R."/>
            <person name="den Bakker H.C."/>
            <person name="Martin N.H."/>
            <person name="Wiedmann M."/>
            <person name="Boor K.J."/>
        </authorList>
    </citation>
    <scope>NUCLEOTIDE SEQUENCE [LARGE SCALE GENOMIC DNA]</scope>
    <source>
        <strain evidence="2 3">FSL R5-213</strain>
    </source>
</reference>
<evidence type="ECO:0000313" key="2">
    <source>
        <dbReference type="EMBL" id="ETT88753.1"/>
    </source>
</evidence>
<dbReference type="InterPro" id="IPR050723">
    <property type="entry name" value="CFA/CMAS"/>
</dbReference>
<dbReference type="eggNOG" id="COG0030">
    <property type="taxonomic scope" value="Bacteria"/>
</dbReference>
<feature type="domain" description="Methyltransferase" evidence="1">
    <location>
        <begin position="73"/>
        <end position="162"/>
    </location>
</feature>
<name>W4F781_9BACL</name>
<dbReference type="RefSeq" id="WP_038178562.1">
    <property type="nucleotide sequence ID" value="NZ_ASQA01000001.1"/>
</dbReference>
<organism evidence="2 3">
    <name type="scientific">Viridibacillus arenosi FSL R5-213</name>
    <dbReference type="NCBI Taxonomy" id="1227360"/>
    <lineage>
        <taxon>Bacteria</taxon>
        <taxon>Bacillati</taxon>
        <taxon>Bacillota</taxon>
        <taxon>Bacilli</taxon>
        <taxon>Bacillales</taxon>
        <taxon>Caryophanaceae</taxon>
        <taxon>Viridibacillus</taxon>
    </lineage>
</organism>
<protein>
    <recommendedName>
        <fullName evidence="1">Methyltransferase domain-containing protein</fullName>
    </recommendedName>
</protein>
<gene>
    <name evidence="2" type="ORF">C176_00120</name>
</gene>
<accession>W4F781</accession>